<dbReference type="CDD" id="cd02208">
    <property type="entry name" value="cupin_RmlC-like"/>
    <property type="match status" value="1"/>
</dbReference>
<dbReference type="EC" id="5.3.1.8" evidence="3"/>
<evidence type="ECO:0000259" key="12">
    <source>
        <dbReference type="Pfam" id="PF21621"/>
    </source>
</evidence>
<feature type="active site" evidence="10">
    <location>
        <position position="203"/>
    </location>
</feature>
<dbReference type="PIRSF" id="PIRSF036894">
    <property type="entry name" value="PMI_Firm_short"/>
    <property type="match status" value="1"/>
</dbReference>
<dbReference type="Pfam" id="PF20511">
    <property type="entry name" value="PMI_typeI_cat"/>
    <property type="match status" value="1"/>
</dbReference>
<dbReference type="STRING" id="476652.DEAC_c21550"/>
<reference evidence="13 14" key="1">
    <citation type="submission" date="2015-06" db="EMBL/GenBank/DDBJ databases">
        <title>Draft genome of the moderately acidophilic sulfate reducer Candidatus Desulfosporosinus acididurans strain M1.</title>
        <authorList>
            <person name="Poehlein A."/>
            <person name="Petzsch P."/>
            <person name="Johnson B.D."/>
            <person name="Schloemann M."/>
            <person name="Daniel R."/>
            <person name="Muehling M."/>
        </authorList>
    </citation>
    <scope>NUCLEOTIDE SEQUENCE [LARGE SCALE GENOMIC DNA]</scope>
    <source>
        <strain evidence="13 14">M1</strain>
    </source>
</reference>
<dbReference type="CDD" id="cd07010">
    <property type="entry name" value="cupin_PMI_type_I_N_bac"/>
    <property type="match status" value="1"/>
</dbReference>
<evidence type="ECO:0000256" key="4">
    <source>
        <dbReference type="ARBA" id="ARBA00022723"/>
    </source>
</evidence>
<keyword evidence="4 9" id="KW-0479">Metal-binding</keyword>
<dbReference type="Gene3D" id="2.60.120.10">
    <property type="entry name" value="Jelly Rolls"/>
    <property type="match status" value="2"/>
</dbReference>
<accession>A0A0J1IN54</accession>
<evidence type="ECO:0000313" key="14">
    <source>
        <dbReference type="Proteomes" id="UP000036356"/>
    </source>
</evidence>
<feature type="domain" description="Phosphomannose isomerase type I catalytic" evidence="11">
    <location>
        <begin position="15"/>
        <end position="115"/>
    </location>
</feature>
<protein>
    <recommendedName>
        <fullName evidence="3">mannose-6-phosphate isomerase</fullName>
        <ecNumber evidence="3">5.3.1.8</ecNumber>
    </recommendedName>
    <alternativeName>
        <fullName evidence="7">Phosphohexomutase</fullName>
    </alternativeName>
    <alternativeName>
        <fullName evidence="8">Phosphomannose isomerase</fullName>
    </alternativeName>
</protein>
<comment type="similarity">
    <text evidence="2">Belongs to the mannose-6-phosphate isomerase type 1 family.</text>
</comment>
<dbReference type="GO" id="GO:0008270">
    <property type="term" value="F:zinc ion binding"/>
    <property type="evidence" value="ECO:0007669"/>
    <property type="project" value="InterPro"/>
</dbReference>
<dbReference type="EMBL" id="LDZY01000006">
    <property type="protein sequence ID" value="KLU66116.1"/>
    <property type="molecule type" value="Genomic_DNA"/>
</dbReference>
<sequence>MINKNSSSKTKPFLLKPAGKSYLWGGNRLNDDFSKGIDLMPLAETWECSTHPDGPSTVACGEHAGRLLSEVLKEHPDYLGTHPRTEGELPILIKFIDAKKDLSIQVHPDDAYAKEYENGSLGKTEMWYVLDASRDASLIYGFYHDMDKETLQKSLQQGTIEKYLQKVRIEKDDVFYIEAGTVHAIGAGALIAEVQESSNLTYRLYDYDRVDKNGRARELHIDKALDVANLKRSSEPRQPVRVLKYANGCASEFLCRCKYFQVERLLINTERSRQMVRFRTNSNSFQVLLCINGCGVLFMEDGESINFFKGDCIFVPADSILLKLHGKAQILKVCC</sequence>
<keyword evidence="14" id="KW-1185">Reference proteome</keyword>
<gene>
    <name evidence="13" type="primary">yvyI</name>
    <name evidence="13" type="ORF">DEAC_c21550</name>
</gene>
<evidence type="ECO:0000256" key="3">
    <source>
        <dbReference type="ARBA" id="ARBA00011956"/>
    </source>
</evidence>
<dbReference type="InterPro" id="IPR011051">
    <property type="entry name" value="RmlC_Cupin_sf"/>
</dbReference>
<dbReference type="AlphaFoldDB" id="A0A0J1IN54"/>
<evidence type="ECO:0000256" key="8">
    <source>
        <dbReference type="ARBA" id="ARBA00030762"/>
    </source>
</evidence>
<dbReference type="InterPro" id="IPR014710">
    <property type="entry name" value="RmlC-like_jellyroll"/>
</dbReference>
<dbReference type="PANTHER" id="PTHR42742">
    <property type="entry name" value="TRANSCRIPTIONAL REPRESSOR MPRA"/>
    <property type="match status" value="1"/>
</dbReference>
<keyword evidence="5 9" id="KW-0862">Zinc</keyword>
<evidence type="ECO:0000259" key="11">
    <source>
        <dbReference type="Pfam" id="PF20511"/>
    </source>
</evidence>
<dbReference type="RefSeq" id="WP_047809998.1">
    <property type="nucleotide sequence ID" value="NZ_LDZY01000006.1"/>
</dbReference>
<comment type="cofactor">
    <cofactor evidence="9">
        <name>Zn(2+)</name>
        <dbReference type="ChEBI" id="CHEBI:29105"/>
    </cofactor>
    <text evidence="9">Binds 1 zinc ion per subunit.</text>
</comment>
<dbReference type="InterPro" id="IPR051804">
    <property type="entry name" value="Carb_Metab_Reg_Kinase/Isom"/>
</dbReference>
<comment type="catalytic activity">
    <reaction evidence="1">
        <text>D-mannose 6-phosphate = D-fructose 6-phosphate</text>
        <dbReference type="Rhea" id="RHEA:12356"/>
        <dbReference type="ChEBI" id="CHEBI:58735"/>
        <dbReference type="ChEBI" id="CHEBI:61527"/>
        <dbReference type="EC" id="5.3.1.8"/>
    </reaction>
</comment>
<feature type="binding site" evidence="9">
    <location>
        <position position="107"/>
    </location>
    <ligand>
        <name>Zn(2+)</name>
        <dbReference type="ChEBI" id="CHEBI:29105"/>
    </ligand>
</feature>
<organism evidence="13 14">
    <name type="scientific">Desulfosporosinus acididurans</name>
    <dbReference type="NCBI Taxonomy" id="476652"/>
    <lineage>
        <taxon>Bacteria</taxon>
        <taxon>Bacillati</taxon>
        <taxon>Bacillota</taxon>
        <taxon>Clostridia</taxon>
        <taxon>Eubacteriales</taxon>
        <taxon>Desulfitobacteriaceae</taxon>
        <taxon>Desulfosporosinus</taxon>
    </lineage>
</organism>
<evidence type="ECO:0000256" key="1">
    <source>
        <dbReference type="ARBA" id="ARBA00000757"/>
    </source>
</evidence>
<evidence type="ECO:0000256" key="7">
    <source>
        <dbReference type="ARBA" id="ARBA00029741"/>
    </source>
</evidence>
<dbReference type="SUPFAM" id="SSF51182">
    <property type="entry name" value="RmlC-like cupins"/>
    <property type="match status" value="1"/>
</dbReference>
<evidence type="ECO:0000256" key="2">
    <source>
        <dbReference type="ARBA" id="ARBA00010772"/>
    </source>
</evidence>
<evidence type="ECO:0000256" key="10">
    <source>
        <dbReference type="PIRSR" id="PIRSR036894-2"/>
    </source>
</evidence>
<dbReference type="Proteomes" id="UP000036356">
    <property type="component" value="Unassembled WGS sequence"/>
</dbReference>
<feature type="binding site" evidence="9">
    <location>
        <position position="125"/>
    </location>
    <ligand>
        <name>Zn(2+)</name>
        <dbReference type="ChEBI" id="CHEBI:29105"/>
    </ligand>
</feature>
<keyword evidence="6 13" id="KW-0413">Isomerase</keyword>
<proteinExistence type="inferred from homology"/>
<comment type="caution">
    <text evidence="13">The sequence shown here is derived from an EMBL/GenBank/DDBJ whole genome shotgun (WGS) entry which is preliminary data.</text>
</comment>
<dbReference type="GO" id="GO:0004476">
    <property type="term" value="F:mannose-6-phosphate isomerase activity"/>
    <property type="evidence" value="ECO:0007669"/>
    <property type="project" value="UniProtKB-EC"/>
</dbReference>
<feature type="domain" description="Mannose-6-phosphate isomerase cupin" evidence="12">
    <location>
        <begin position="253"/>
        <end position="333"/>
    </location>
</feature>
<dbReference type="NCBIfam" id="TIGR00218">
    <property type="entry name" value="manA"/>
    <property type="match status" value="1"/>
</dbReference>
<evidence type="ECO:0000256" key="5">
    <source>
        <dbReference type="ARBA" id="ARBA00022833"/>
    </source>
</evidence>
<feature type="binding site" evidence="9">
    <location>
        <position position="183"/>
    </location>
    <ligand>
        <name>Zn(2+)</name>
        <dbReference type="ChEBI" id="CHEBI:29105"/>
    </ligand>
</feature>
<dbReference type="GO" id="GO:0005975">
    <property type="term" value="P:carbohydrate metabolic process"/>
    <property type="evidence" value="ECO:0007669"/>
    <property type="project" value="InterPro"/>
</dbReference>
<evidence type="ECO:0000256" key="9">
    <source>
        <dbReference type="PIRSR" id="PIRSR036894-1"/>
    </source>
</evidence>
<dbReference type="PANTHER" id="PTHR42742:SF3">
    <property type="entry name" value="FRUCTOKINASE"/>
    <property type="match status" value="1"/>
</dbReference>
<dbReference type="InterPro" id="IPR049071">
    <property type="entry name" value="MPI_cupin_dom"/>
</dbReference>
<evidence type="ECO:0000313" key="13">
    <source>
        <dbReference type="EMBL" id="KLU66116.1"/>
    </source>
</evidence>
<dbReference type="Pfam" id="PF21621">
    <property type="entry name" value="MPI_cupin_dom"/>
    <property type="match status" value="1"/>
</dbReference>
<dbReference type="InterPro" id="IPR001250">
    <property type="entry name" value="Man6P_Isoase-1"/>
</dbReference>
<dbReference type="InterPro" id="IPR014628">
    <property type="entry name" value="Man6P_isomerase_Firm_short"/>
</dbReference>
<name>A0A0J1IN54_9FIRM</name>
<evidence type="ECO:0000256" key="6">
    <source>
        <dbReference type="ARBA" id="ARBA00023235"/>
    </source>
</evidence>
<dbReference type="PATRIC" id="fig|476652.3.peg.2232"/>
<dbReference type="InterPro" id="IPR046457">
    <property type="entry name" value="PMI_typeI_cat"/>
</dbReference>